<reference evidence="1" key="1">
    <citation type="submission" date="2023-04" db="EMBL/GenBank/DDBJ databases">
        <title>A chromosome-level genome assembly of the parasitoid wasp Eretmocerus hayati.</title>
        <authorList>
            <person name="Zhong Y."/>
            <person name="Liu S."/>
            <person name="Liu Y."/>
        </authorList>
    </citation>
    <scope>NUCLEOTIDE SEQUENCE</scope>
    <source>
        <strain evidence="1">ZJU_SS_LIU_2023</strain>
    </source>
</reference>
<gene>
    <name evidence="1" type="ORF">QAD02_001661</name>
</gene>
<name>A0ACC2NH28_9HYME</name>
<evidence type="ECO:0000313" key="2">
    <source>
        <dbReference type="Proteomes" id="UP001239111"/>
    </source>
</evidence>
<dbReference type="Proteomes" id="UP001239111">
    <property type="component" value="Chromosome 3"/>
</dbReference>
<dbReference type="EMBL" id="CM056743">
    <property type="protein sequence ID" value="KAJ8670402.1"/>
    <property type="molecule type" value="Genomic_DNA"/>
</dbReference>
<proteinExistence type="predicted"/>
<organism evidence="1 2">
    <name type="scientific">Eretmocerus hayati</name>
    <dbReference type="NCBI Taxonomy" id="131215"/>
    <lineage>
        <taxon>Eukaryota</taxon>
        <taxon>Metazoa</taxon>
        <taxon>Ecdysozoa</taxon>
        <taxon>Arthropoda</taxon>
        <taxon>Hexapoda</taxon>
        <taxon>Insecta</taxon>
        <taxon>Pterygota</taxon>
        <taxon>Neoptera</taxon>
        <taxon>Endopterygota</taxon>
        <taxon>Hymenoptera</taxon>
        <taxon>Apocrita</taxon>
        <taxon>Proctotrupomorpha</taxon>
        <taxon>Chalcidoidea</taxon>
        <taxon>Aphelinidae</taxon>
        <taxon>Aphelininae</taxon>
        <taxon>Eretmocerus</taxon>
    </lineage>
</organism>
<protein>
    <submittedName>
        <fullName evidence="1">Uncharacterized protein</fullName>
    </submittedName>
</protein>
<comment type="caution">
    <text evidence="1">The sequence shown here is derived from an EMBL/GenBank/DDBJ whole genome shotgun (WGS) entry which is preliminary data.</text>
</comment>
<accession>A0ACC2NH28</accession>
<sequence>MTVSYQNRVAASSSGGFTRLLFLWRGSLYKLVWRELIVYLVVFGLISFCYRHLFDYEQRKSFEPLVDYCRVFIDAIPLSFLLGFYVACVANRWWQQYTAIPSPDKIMHSLALYVDGDDEYGRTIRRTLVRYMNLSLILVLRSISSAVQCRFPTYDHIVRNGFITPKELEIFQSVPADEFNTYWIPCTWFINLLKEARSKKRLTDSQGLKIIMEEFNEFRSKCGMLKSYDTISIPLVYTQVVTLATYCYFGVSLIGRQAVNNSSKPFHSEVDKYFPIFTVMQFLFYMGLLKVAEQLINPFGEDDEDFELNGLIDRHTKVSYLGVDTLMNRCPPLVKDMYYDTENIVFSYAEADNPHEYKICRGSTTNIDVPETQTRFLPNLIADEKGQTTNGMLLPITNTNEASSDDSSSPSTKRFNLAILIATSLVVFLYAEEDEKYDSKYDDIDFKTILANDRARLQYERCFLGTAPCITPDAVFMKKQVPEAIVTKCRKCTEKQKEGLEGIAVWYAENDPDTWTDIVRTSILDFTRKNTKKTIKSNSKSN</sequence>
<keyword evidence="2" id="KW-1185">Reference proteome</keyword>
<evidence type="ECO:0000313" key="1">
    <source>
        <dbReference type="EMBL" id="KAJ8670402.1"/>
    </source>
</evidence>